<keyword evidence="3" id="KW-0804">Transcription</keyword>
<sequence length="156" mass="16365">MTELTSLCDGPLVHIRARFASALAGQDTEALAQVGREFASMGVVILAAEAFSAAAAISSRQGRRASAASYRDESVALRAQCDSARTPLLASGGPADLLTARETQIAVAAATGRTSKEIAIDMEVSVRTVDNHLARVYEKLGVKRRTELAAALGHQN</sequence>
<evidence type="ECO:0000313" key="5">
    <source>
        <dbReference type="EMBL" id="OQD52375.1"/>
    </source>
</evidence>
<reference evidence="5 6" key="2">
    <citation type="submission" date="2017-02" db="EMBL/GenBank/DDBJ databases">
        <title>Draft genome sequence of Streptomyces phaeoluteigriseus type strain DSM41896.</title>
        <authorList>
            <person name="Salih T.S."/>
            <person name="Algora Gallardo L."/>
            <person name="Melo Santos T."/>
            <person name="Filgueira Martinez S."/>
            <person name="Herron P.R."/>
        </authorList>
    </citation>
    <scope>NUCLEOTIDE SEQUENCE [LARGE SCALE GENOMIC DNA]</scope>
    <source>
        <strain evidence="5 6">DSM 41896</strain>
    </source>
</reference>
<name>A0A1V6MJ01_9ACTN</name>
<dbReference type="InterPro" id="IPR036388">
    <property type="entry name" value="WH-like_DNA-bd_sf"/>
</dbReference>
<comment type="caution">
    <text evidence="5">The sequence shown here is derived from an EMBL/GenBank/DDBJ whole genome shotgun (WGS) entry which is preliminary data.</text>
</comment>
<keyword evidence="1" id="KW-0805">Transcription regulation</keyword>
<dbReference type="Gene3D" id="1.10.10.10">
    <property type="entry name" value="Winged helix-like DNA-binding domain superfamily/Winged helix DNA-binding domain"/>
    <property type="match status" value="1"/>
</dbReference>
<organism evidence="5 6">
    <name type="scientific">Streptomyces phaeoluteigriseus</name>
    <dbReference type="NCBI Taxonomy" id="114686"/>
    <lineage>
        <taxon>Bacteria</taxon>
        <taxon>Bacillati</taxon>
        <taxon>Actinomycetota</taxon>
        <taxon>Actinomycetes</taxon>
        <taxon>Kitasatosporales</taxon>
        <taxon>Streptomycetaceae</taxon>
        <taxon>Streptomyces</taxon>
        <taxon>Streptomyces aurantiacus group</taxon>
    </lineage>
</organism>
<evidence type="ECO:0000256" key="1">
    <source>
        <dbReference type="ARBA" id="ARBA00023015"/>
    </source>
</evidence>
<feature type="domain" description="HTH luxR-type" evidence="4">
    <location>
        <begin position="91"/>
        <end position="156"/>
    </location>
</feature>
<accession>A0A1V6MJ01</accession>
<dbReference type="PANTHER" id="PTHR44688">
    <property type="entry name" value="DNA-BINDING TRANSCRIPTIONAL ACTIVATOR DEVR_DOSR"/>
    <property type="match status" value="1"/>
</dbReference>
<reference evidence="6" key="1">
    <citation type="submission" date="2016-11" db="EMBL/GenBank/DDBJ databases">
        <authorList>
            <person name="Schniete J.K."/>
            <person name="Salih T."/>
            <person name="Algora Gallardo L."/>
            <person name="Martinez Fernandez S."/>
            <person name="Herron P.R."/>
        </authorList>
    </citation>
    <scope>NUCLEOTIDE SEQUENCE [LARGE SCALE GENOMIC DNA]</scope>
    <source>
        <strain evidence="6">DSM 41896</strain>
    </source>
</reference>
<evidence type="ECO:0000259" key="4">
    <source>
        <dbReference type="PROSITE" id="PS50043"/>
    </source>
</evidence>
<dbReference type="PROSITE" id="PS50043">
    <property type="entry name" value="HTH_LUXR_2"/>
    <property type="match status" value="1"/>
</dbReference>
<dbReference type="InterPro" id="IPR016032">
    <property type="entry name" value="Sig_transdc_resp-reg_C-effctor"/>
</dbReference>
<dbReference type="GO" id="GO:0003677">
    <property type="term" value="F:DNA binding"/>
    <property type="evidence" value="ECO:0007669"/>
    <property type="project" value="UniProtKB-KW"/>
</dbReference>
<dbReference type="STRING" id="114686.BM536_029560"/>
<evidence type="ECO:0000313" key="6">
    <source>
        <dbReference type="Proteomes" id="UP000184286"/>
    </source>
</evidence>
<keyword evidence="2" id="KW-0238">DNA-binding</keyword>
<evidence type="ECO:0000256" key="3">
    <source>
        <dbReference type="ARBA" id="ARBA00023163"/>
    </source>
</evidence>
<dbReference type="CDD" id="cd06170">
    <property type="entry name" value="LuxR_C_like"/>
    <property type="match status" value="1"/>
</dbReference>
<dbReference type="SMART" id="SM00421">
    <property type="entry name" value="HTH_LUXR"/>
    <property type="match status" value="1"/>
</dbReference>
<proteinExistence type="predicted"/>
<evidence type="ECO:0000256" key="2">
    <source>
        <dbReference type="ARBA" id="ARBA00023125"/>
    </source>
</evidence>
<dbReference type="PANTHER" id="PTHR44688:SF16">
    <property type="entry name" value="DNA-BINDING TRANSCRIPTIONAL ACTIVATOR DEVR_DOSR"/>
    <property type="match status" value="1"/>
</dbReference>
<dbReference type="PROSITE" id="PS00622">
    <property type="entry name" value="HTH_LUXR_1"/>
    <property type="match status" value="1"/>
</dbReference>
<dbReference type="AlphaFoldDB" id="A0A1V6MJ01"/>
<dbReference type="GO" id="GO:0006355">
    <property type="term" value="P:regulation of DNA-templated transcription"/>
    <property type="evidence" value="ECO:0007669"/>
    <property type="project" value="InterPro"/>
</dbReference>
<dbReference type="Pfam" id="PF00196">
    <property type="entry name" value="GerE"/>
    <property type="match status" value="1"/>
</dbReference>
<dbReference type="EMBL" id="MPOH02000019">
    <property type="protein sequence ID" value="OQD52375.1"/>
    <property type="molecule type" value="Genomic_DNA"/>
</dbReference>
<dbReference type="Proteomes" id="UP000184286">
    <property type="component" value="Unassembled WGS sequence"/>
</dbReference>
<gene>
    <name evidence="5" type="ORF">BM536_029560</name>
</gene>
<protein>
    <recommendedName>
        <fullName evidence="4">HTH luxR-type domain-containing protein</fullName>
    </recommendedName>
</protein>
<dbReference type="InterPro" id="IPR000792">
    <property type="entry name" value="Tscrpt_reg_LuxR_C"/>
</dbReference>
<dbReference type="PRINTS" id="PR00038">
    <property type="entry name" value="HTHLUXR"/>
</dbReference>
<dbReference type="SUPFAM" id="SSF46894">
    <property type="entry name" value="C-terminal effector domain of the bipartite response regulators"/>
    <property type="match status" value="1"/>
</dbReference>